<dbReference type="InterPro" id="IPR023214">
    <property type="entry name" value="HAD_sf"/>
</dbReference>
<dbReference type="Pfam" id="PF02358">
    <property type="entry name" value="Trehalose_PPase"/>
    <property type="match status" value="1"/>
</dbReference>
<evidence type="ECO:0000313" key="3">
    <source>
        <dbReference type="EMBL" id="MDC0713601.1"/>
    </source>
</evidence>
<dbReference type="PANTHER" id="PTHR10788">
    <property type="entry name" value="TREHALOSE-6-PHOSPHATE SYNTHASE"/>
    <property type="match status" value="1"/>
</dbReference>
<accession>A0ABT5DJB2</accession>
<dbReference type="RefSeq" id="WP_272143957.1">
    <property type="nucleotide sequence ID" value="NZ_JAQNDM010000002.1"/>
</dbReference>
<name>A0ABT5DJB2_9BACT</name>
<reference evidence="3 4" key="1">
    <citation type="submission" date="2022-11" db="EMBL/GenBank/DDBJ databases">
        <title>Minimal conservation of predation-associated metabolite biosynthetic gene clusters underscores biosynthetic potential of Myxococcota including descriptions for ten novel species: Archangium lansinium sp. nov., Myxococcus landrumus sp. nov., Nannocystis bai.</title>
        <authorList>
            <person name="Ahearne A."/>
            <person name="Stevens C."/>
            <person name="Dowd S."/>
        </authorList>
    </citation>
    <scope>NUCLEOTIDE SEQUENCE [LARGE SCALE GENOMIC DNA]</scope>
    <source>
        <strain evidence="3 4">NCWAL01</strain>
    </source>
</reference>
<comment type="similarity">
    <text evidence="1">In the C-terminal section; belongs to the trehalose phosphatase family.</text>
</comment>
<organism evidence="3 4">
    <name type="scientific">Stigmatella ashevillensis</name>
    <dbReference type="NCBI Taxonomy" id="2995309"/>
    <lineage>
        <taxon>Bacteria</taxon>
        <taxon>Pseudomonadati</taxon>
        <taxon>Myxococcota</taxon>
        <taxon>Myxococcia</taxon>
        <taxon>Myxococcales</taxon>
        <taxon>Cystobacterineae</taxon>
        <taxon>Archangiaceae</taxon>
        <taxon>Stigmatella</taxon>
    </lineage>
</organism>
<protein>
    <submittedName>
        <fullName evidence="3">Bifunctional alpha,alpha-trehalose-phosphate synthase (UDP-forming)/trehalose-phosphatase</fullName>
    </submittedName>
</protein>
<dbReference type="SUPFAM" id="SSF56784">
    <property type="entry name" value="HAD-like"/>
    <property type="match status" value="1"/>
</dbReference>
<comment type="caution">
    <text evidence="3">The sequence shown here is derived from an EMBL/GenBank/DDBJ whole genome shotgun (WGS) entry which is preliminary data.</text>
</comment>
<dbReference type="CDD" id="cd01627">
    <property type="entry name" value="HAD_TPP"/>
    <property type="match status" value="1"/>
</dbReference>
<dbReference type="InterPro" id="IPR003337">
    <property type="entry name" value="Trehalose_PPase"/>
</dbReference>
<dbReference type="EMBL" id="JAQNDM010000002">
    <property type="protein sequence ID" value="MDC0713601.1"/>
    <property type="molecule type" value="Genomic_DNA"/>
</dbReference>
<dbReference type="InterPro" id="IPR001830">
    <property type="entry name" value="Glyco_trans_20"/>
</dbReference>
<dbReference type="NCBIfam" id="TIGR00685">
    <property type="entry name" value="T6PP"/>
    <property type="match status" value="1"/>
</dbReference>
<gene>
    <name evidence="3" type="ORF">POL68_34365</name>
</gene>
<dbReference type="Gene3D" id="3.40.50.2000">
    <property type="entry name" value="Glycogen Phosphorylase B"/>
    <property type="match status" value="2"/>
</dbReference>
<sequence length="723" mass="80397">MSRLLLVSNRLPVTVKAEKDQVSVVRSAGGLATGLSGPHERSGGLWIGWPGDVSRLSPEQRTKVDAQLADLRCVPLYLSASEVSRFYEGYSNRVLWPLCHYLLDRMPQQDRDWDAYAKVNERFAELVASHYQPGDTIWVHDYQLMLVPGLLRKRLPEARIGFFHHIPFPSSEIFRTLPRREALVRGLLGADLVGFHTTSYVHHFSNTLLQVLGLETEVDHVTHEGRTVRLGAFPMGIDAASFERLAQEQGTLDEVKVLRERATGQRLLVGVDRLDYTKGIPRRLLAVQRLLEREPSLRGRVRFIQVAVPSRTQVEDYAAYREEVDELVGRINGLYGTIHNVPVHYLYRSLNERQLTALYRGADVMLVTPIRDGMNLVAKEFCAARPDEDGVLLLSEFAGAANELCEATSVNPYDVEGMTDAILKALEMPATERQQRMRALRARVKAHDVHWWVGRFLDTLQSIPAPAKQPGPSAAKDIMARLKAAGRRVLLLDYDGTLVGYAARPELASPDPELKSLLKRVAALPHTTVHIVSGRAKETLEAWLGDLPVGLHAEHGLWSHPKPGGEWKMLEGVSPEWKARARPLLDSFTARIPGSFVEEKTASLAWHYRQVDAGYGASQARELRLKLIELFAQGPLEVLPGDKVVEVRPQGAHKGRVVTQVMEALGPGVLVAAFGDDRTDEDLFGAVPEDGIAVHAGGRPTRAAYRVSGPEEVRRILASLLET</sequence>
<dbReference type="SUPFAM" id="SSF53756">
    <property type="entry name" value="UDP-Glycosyltransferase/glycogen phosphorylase"/>
    <property type="match status" value="1"/>
</dbReference>
<comment type="similarity">
    <text evidence="2">Belongs to the glycosyltransferase 20 family.</text>
</comment>
<dbReference type="Gene3D" id="3.30.70.1020">
    <property type="entry name" value="Trehalose-6-phosphate phosphatase related protein, domain 2"/>
    <property type="match status" value="1"/>
</dbReference>
<dbReference type="Pfam" id="PF00982">
    <property type="entry name" value="Glyco_transf_20"/>
    <property type="match status" value="1"/>
</dbReference>
<dbReference type="Gene3D" id="3.40.50.1000">
    <property type="entry name" value="HAD superfamily/HAD-like"/>
    <property type="match status" value="1"/>
</dbReference>
<proteinExistence type="inferred from homology"/>
<keyword evidence="4" id="KW-1185">Reference proteome</keyword>
<dbReference type="NCBIfam" id="TIGR01484">
    <property type="entry name" value="HAD-SF-IIB"/>
    <property type="match status" value="1"/>
</dbReference>
<dbReference type="InterPro" id="IPR006379">
    <property type="entry name" value="HAD-SF_hydro_IIB"/>
</dbReference>
<evidence type="ECO:0000256" key="2">
    <source>
        <dbReference type="ARBA" id="ARBA00008799"/>
    </source>
</evidence>
<dbReference type="InterPro" id="IPR036412">
    <property type="entry name" value="HAD-like_sf"/>
</dbReference>
<dbReference type="PANTHER" id="PTHR10788:SF106">
    <property type="entry name" value="BCDNA.GH08860"/>
    <property type="match status" value="1"/>
</dbReference>
<evidence type="ECO:0000256" key="1">
    <source>
        <dbReference type="ARBA" id="ARBA00006330"/>
    </source>
</evidence>
<dbReference type="NCBIfam" id="NF011071">
    <property type="entry name" value="PRK14501.1"/>
    <property type="match status" value="1"/>
</dbReference>
<evidence type="ECO:0000313" key="4">
    <source>
        <dbReference type="Proteomes" id="UP001221838"/>
    </source>
</evidence>
<dbReference type="CDD" id="cd03788">
    <property type="entry name" value="GT20_TPS"/>
    <property type="match status" value="1"/>
</dbReference>
<dbReference type="Proteomes" id="UP001221838">
    <property type="component" value="Unassembled WGS sequence"/>
</dbReference>